<proteinExistence type="predicted"/>
<keyword evidence="2" id="KW-1185">Reference proteome</keyword>
<dbReference type="EMBL" id="NBSK02000004">
    <property type="protein sequence ID" value="KAJ0213683.1"/>
    <property type="molecule type" value="Genomic_DNA"/>
</dbReference>
<reference evidence="1 2" key="1">
    <citation type="journal article" date="2017" name="Nat. Commun.">
        <title>Genome assembly with in vitro proximity ligation data and whole-genome triplication in lettuce.</title>
        <authorList>
            <person name="Reyes-Chin-Wo S."/>
            <person name="Wang Z."/>
            <person name="Yang X."/>
            <person name="Kozik A."/>
            <person name="Arikit S."/>
            <person name="Song C."/>
            <person name="Xia L."/>
            <person name="Froenicke L."/>
            <person name="Lavelle D.O."/>
            <person name="Truco M.J."/>
            <person name="Xia R."/>
            <person name="Zhu S."/>
            <person name="Xu C."/>
            <person name="Xu H."/>
            <person name="Xu X."/>
            <person name="Cox K."/>
            <person name="Korf I."/>
            <person name="Meyers B.C."/>
            <person name="Michelmore R.W."/>
        </authorList>
    </citation>
    <scope>NUCLEOTIDE SEQUENCE [LARGE SCALE GENOMIC DNA]</scope>
    <source>
        <strain evidence="2">cv. Salinas</strain>
        <tissue evidence="1">Seedlings</tissue>
    </source>
</reference>
<evidence type="ECO:0000313" key="2">
    <source>
        <dbReference type="Proteomes" id="UP000235145"/>
    </source>
</evidence>
<dbReference type="PANTHER" id="PTHR31973:SF190">
    <property type="entry name" value="MULE TRANSPOSASE DOMAIN-CONTAINING PROTEIN"/>
    <property type="match status" value="1"/>
</dbReference>
<comment type="caution">
    <text evidence="1">The sequence shown here is derived from an EMBL/GenBank/DDBJ whole genome shotgun (WGS) entry which is preliminary data.</text>
</comment>
<organism evidence="1 2">
    <name type="scientific">Lactuca sativa</name>
    <name type="common">Garden lettuce</name>
    <dbReference type="NCBI Taxonomy" id="4236"/>
    <lineage>
        <taxon>Eukaryota</taxon>
        <taxon>Viridiplantae</taxon>
        <taxon>Streptophyta</taxon>
        <taxon>Embryophyta</taxon>
        <taxon>Tracheophyta</taxon>
        <taxon>Spermatophyta</taxon>
        <taxon>Magnoliopsida</taxon>
        <taxon>eudicotyledons</taxon>
        <taxon>Gunneridae</taxon>
        <taxon>Pentapetalae</taxon>
        <taxon>asterids</taxon>
        <taxon>campanulids</taxon>
        <taxon>Asterales</taxon>
        <taxon>Asteraceae</taxon>
        <taxon>Cichorioideae</taxon>
        <taxon>Cichorieae</taxon>
        <taxon>Lactucinae</taxon>
        <taxon>Lactuca</taxon>
    </lineage>
</organism>
<dbReference type="AlphaFoldDB" id="A0A9R1W0C0"/>
<dbReference type="Proteomes" id="UP000235145">
    <property type="component" value="Unassembled WGS sequence"/>
</dbReference>
<gene>
    <name evidence="1" type="ORF">LSAT_V11C400193390</name>
</gene>
<evidence type="ECO:0000313" key="1">
    <source>
        <dbReference type="EMBL" id="KAJ0213683.1"/>
    </source>
</evidence>
<accession>A0A9R1W0C0</accession>
<evidence type="ECO:0008006" key="3">
    <source>
        <dbReference type="Google" id="ProtNLM"/>
    </source>
</evidence>
<sequence length="182" mass="21394">MSNPKIPLRALRKLLEKKYQVQARNPNTIVKLQVQSEPLYIFESKVFEKGLFRAIGKLFPVAEHKYCLRHVHDNMKLKWRGKEFKDYLWKCATLTTAPQFNNVMEELKQLNTAAYEWLKTISPKHWSRSHFSGQGMDQYAVDMGHQTYSCNRWELTCMTCKHVIVAIWDMGLNNEDIGILET</sequence>
<name>A0A9R1W0C0_LACSA</name>
<dbReference type="PANTHER" id="PTHR31973">
    <property type="entry name" value="POLYPROTEIN, PUTATIVE-RELATED"/>
    <property type="match status" value="1"/>
</dbReference>
<protein>
    <recommendedName>
        <fullName evidence="3">SWIM-type domain-containing protein</fullName>
    </recommendedName>
</protein>